<evidence type="ECO:0000313" key="3">
    <source>
        <dbReference type="Proteomes" id="UP000001694"/>
    </source>
</evidence>
<sequence length="98" mass="11263">MRRHFIVYTTSKKEAVVARDLCDCLYYYDSGVMCEALAPSRVYVHTEAEYLERCLGMRYFKALVKGVEAFDDVSRQRPSCAGCRVVEVGGRYFISWGL</sequence>
<keyword evidence="3" id="KW-1185">Reference proteome</keyword>
<dbReference type="InterPro" id="IPR021540">
    <property type="entry name" value="PAE0736-like_N"/>
</dbReference>
<accession>B1YC70</accession>
<evidence type="ECO:0000259" key="1">
    <source>
        <dbReference type="Pfam" id="PF11424"/>
    </source>
</evidence>
<dbReference type="STRING" id="444157.Tneu_2010"/>
<dbReference type="HOGENOM" id="CLU_2340347_0_0_2"/>
<dbReference type="Pfam" id="PF11424">
    <property type="entry name" value="DUF3195"/>
    <property type="match status" value="1"/>
</dbReference>
<dbReference type="EMBL" id="CP001014">
    <property type="protein sequence ID" value="ACB40924.1"/>
    <property type="molecule type" value="Genomic_DNA"/>
</dbReference>
<reference evidence="2" key="1">
    <citation type="submission" date="2008-03" db="EMBL/GenBank/DDBJ databases">
        <title>Complete sequence of Thermoproteus neutrophilus V24Sta.</title>
        <authorList>
            <consortium name="US DOE Joint Genome Institute"/>
            <person name="Copeland A."/>
            <person name="Lucas S."/>
            <person name="Lapidus A."/>
            <person name="Glavina del Rio T."/>
            <person name="Dalin E."/>
            <person name="Tice H."/>
            <person name="Bruce D."/>
            <person name="Goodwin L."/>
            <person name="Pitluck S."/>
            <person name="Sims D."/>
            <person name="Brettin T."/>
            <person name="Detter J.C."/>
            <person name="Han C."/>
            <person name="Kuske C.R."/>
            <person name="Schmutz J."/>
            <person name="Larimer F."/>
            <person name="Land M."/>
            <person name="Hauser L."/>
            <person name="Kyrpides N."/>
            <person name="Mikhailova N."/>
            <person name="Biddle J.F."/>
            <person name="Zhang Z."/>
            <person name="Fitz-Gibbon S.T."/>
            <person name="Lowe T.M."/>
            <person name="Saltikov C."/>
            <person name="House C.H."/>
            <person name="Richardson P."/>
        </authorList>
    </citation>
    <scope>NUCLEOTIDE SEQUENCE [LARGE SCALE GENOMIC DNA]</scope>
    <source>
        <strain evidence="2">V24Sta</strain>
    </source>
</reference>
<name>B1YC70_PYRNV</name>
<dbReference type="SUPFAM" id="SSF143437">
    <property type="entry name" value="THUMP domain-like"/>
    <property type="match status" value="1"/>
</dbReference>
<dbReference type="RefSeq" id="WP_012351343.1">
    <property type="nucleotide sequence ID" value="NC_010525.1"/>
</dbReference>
<dbReference type="KEGG" id="tne:Tneu_2010"/>
<dbReference type="GeneID" id="6165653"/>
<protein>
    <recommendedName>
        <fullName evidence="1">PAE0736-like N-terminal domain-containing protein</fullName>
    </recommendedName>
</protein>
<dbReference type="Gene3D" id="3.30.70.1650">
    <property type="entry name" value="PDO, CxxC motif"/>
    <property type="match status" value="1"/>
</dbReference>
<gene>
    <name evidence="2" type="ordered locus">Tneu_2010</name>
</gene>
<dbReference type="AlphaFoldDB" id="B1YC70"/>
<dbReference type="OrthoDB" id="27035at2157"/>
<feature type="domain" description="PAE0736-like N-terminal" evidence="1">
    <location>
        <begin position="4"/>
        <end position="68"/>
    </location>
</feature>
<evidence type="ECO:0000313" key="2">
    <source>
        <dbReference type="EMBL" id="ACB40924.1"/>
    </source>
</evidence>
<proteinExistence type="predicted"/>
<dbReference type="eggNOG" id="arCOG07001">
    <property type="taxonomic scope" value="Archaea"/>
</dbReference>
<dbReference type="Proteomes" id="UP000001694">
    <property type="component" value="Chromosome"/>
</dbReference>
<organism evidence="2 3">
    <name type="scientific">Pyrobaculum neutrophilum (strain DSM 2338 / JCM 9278 / NBRC 100436 / V24Sta)</name>
    <name type="common">Thermoproteus neutrophilus</name>
    <dbReference type="NCBI Taxonomy" id="444157"/>
    <lineage>
        <taxon>Archaea</taxon>
        <taxon>Thermoproteota</taxon>
        <taxon>Thermoprotei</taxon>
        <taxon>Thermoproteales</taxon>
        <taxon>Thermoproteaceae</taxon>
        <taxon>Pyrobaculum</taxon>
    </lineage>
</organism>